<evidence type="ECO:0000313" key="2">
    <source>
        <dbReference type="Proteomes" id="UP000054324"/>
    </source>
</evidence>
<dbReference type="EMBL" id="KL597555">
    <property type="protein sequence ID" value="KER18892.1"/>
    <property type="molecule type" value="Genomic_DNA"/>
</dbReference>
<dbReference type="GeneID" id="20326279"/>
<keyword evidence="2" id="KW-1185">Reference proteome</keyword>
<dbReference type="KEGG" id="ovi:T265_12111"/>
<sequence>MHFRCPECVVSFRFFPQLTRPVYQVDITADDVMQVEFLLHTEPPNKMVASSKGATGPAQGLTNGVVEVSVNPSLKDFHCDWRFKCSKCELKSVAISGTKADKSINSFMVVKWAFAPHYYHGLACNIREEGTKRCY</sequence>
<dbReference type="RefSeq" id="XP_009177361.1">
    <property type="nucleotide sequence ID" value="XM_009179097.1"/>
</dbReference>
<dbReference type="Proteomes" id="UP000054324">
    <property type="component" value="Unassembled WGS sequence"/>
</dbReference>
<gene>
    <name evidence="1" type="ORF">T265_12111</name>
</gene>
<dbReference type="AlphaFoldDB" id="A0A074Z091"/>
<organism evidence="1 2">
    <name type="scientific">Opisthorchis viverrini</name>
    <name type="common">Southeast Asian liver fluke</name>
    <dbReference type="NCBI Taxonomy" id="6198"/>
    <lineage>
        <taxon>Eukaryota</taxon>
        <taxon>Metazoa</taxon>
        <taxon>Spiralia</taxon>
        <taxon>Lophotrochozoa</taxon>
        <taxon>Platyhelminthes</taxon>
        <taxon>Trematoda</taxon>
        <taxon>Digenea</taxon>
        <taxon>Opisthorchiida</taxon>
        <taxon>Opisthorchiata</taxon>
        <taxon>Opisthorchiidae</taxon>
        <taxon>Opisthorchis</taxon>
    </lineage>
</organism>
<dbReference type="CTD" id="20326279"/>
<evidence type="ECO:0000313" key="1">
    <source>
        <dbReference type="EMBL" id="KER18892.1"/>
    </source>
</evidence>
<reference evidence="1 2" key="1">
    <citation type="submission" date="2013-11" db="EMBL/GenBank/DDBJ databases">
        <title>Opisthorchis viverrini - life in the bile duct.</title>
        <authorList>
            <person name="Young N.D."/>
            <person name="Nagarajan N."/>
            <person name="Lin S.J."/>
            <person name="Korhonen P.K."/>
            <person name="Jex A.R."/>
            <person name="Hall R.S."/>
            <person name="Safavi-Hemami H."/>
            <person name="Kaewkong W."/>
            <person name="Bertrand D."/>
            <person name="Gao S."/>
            <person name="Seet Q."/>
            <person name="Wongkham S."/>
            <person name="Teh B.T."/>
            <person name="Wongkham C."/>
            <person name="Intapan P.M."/>
            <person name="Maleewong W."/>
            <person name="Yang X."/>
            <person name="Hu M."/>
            <person name="Wang Z."/>
            <person name="Hofmann A."/>
            <person name="Sternberg P.W."/>
            <person name="Tan P."/>
            <person name="Wang J."/>
            <person name="Gasser R.B."/>
        </authorList>
    </citation>
    <scope>NUCLEOTIDE SEQUENCE [LARGE SCALE GENOMIC DNA]</scope>
</reference>
<name>A0A074Z091_OPIVI</name>
<protein>
    <submittedName>
        <fullName evidence="1">Uncharacterized protein</fullName>
    </submittedName>
</protein>
<accession>A0A074Z091</accession>
<proteinExistence type="predicted"/>